<evidence type="ECO:0008006" key="4">
    <source>
        <dbReference type="Google" id="ProtNLM"/>
    </source>
</evidence>
<protein>
    <recommendedName>
        <fullName evidence="4">ATP-grasp-modified RiPP</fullName>
    </recommendedName>
</protein>
<feature type="region of interest" description="Disordered" evidence="1">
    <location>
        <begin position="41"/>
        <end position="72"/>
    </location>
</feature>
<sequence length="108" mass="11347">MAHGTETIYVLGEGGGVHPMDMPLPEPIEERLRKGMLVRVNQDGSPYAPPAELDGGSAPPAPPLTEPAKSASKPDWVGWAVVRGATAEEADGMTKADLIEKYASPTNP</sequence>
<feature type="region of interest" description="Disordered" evidence="1">
    <location>
        <begin position="1"/>
        <end position="25"/>
    </location>
</feature>
<dbReference type="EMBL" id="JBHSBB010000014">
    <property type="protein sequence ID" value="MFC4034545.1"/>
    <property type="molecule type" value="Genomic_DNA"/>
</dbReference>
<evidence type="ECO:0000313" key="3">
    <source>
        <dbReference type="Proteomes" id="UP001595765"/>
    </source>
</evidence>
<name>A0ABV8HR83_9ACTN</name>
<proteinExistence type="predicted"/>
<accession>A0ABV8HR83</accession>
<organism evidence="2 3">
    <name type="scientific">Streptomyces polygonati</name>
    <dbReference type="NCBI Taxonomy" id="1617087"/>
    <lineage>
        <taxon>Bacteria</taxon>
        <taxon>Bacillati</taxon>
        <taxon>Actinomycetota</taxon>
        <taxon>Actinomycetes</taxon>
        <taxon>Kitasatosporales</taxon>
        <taxon>Streptomycetaceae</taxon>
        <taxon>Streptomyces</taxon>
    </lineage>
</organism>
<gene>
    <name evidence="2" type="ORF">ACFO3J_24155</name>
</gene>
<evidence type="ECO:0000313" key="2">
    <source>
        <dbReference type="EMBL" id="MFC4034545.1"/>
    </source>
</evidence>
<reference evidence="3" key="1">
    <citation type="journal article" date="2019" name="Int. J. Syst. Evol. Microbiol.">
        <title>The Global Catalogue of Microorganisms (GCM) 10K type strain sequencing project: providing services to taxonomists for standard genome sequencing and annotation.</title>
        <authorList>
            <consortium name="The Broad Institute Genomics Platform"/>
            <consortium name="The Broad Institute Genome Sequencing Center for Infectious Disease"/>
            <person name="Wu L."/>
            <person name="Ma J."/>
        </authorList>
    </citation>
    <scope>NUCLEOTIDE SEQUENCE [LARGE SCALE GENOMIC DNA]</scope>
    <source>
        <strain evidence="3">CGMCC 4.7237</strain>
    </source>
</reference>
<keyword evidence="3" id="KW-1185">Reference proteome</keyword>
<dbReference type="RefSeq" id="WP_386432836.1">
    <property type="nucleotide sequence ID" value="NZ_JBHSBB010000014.1"/>
</dbReference>
<evidence type="ECO:0000256" key="1">
    <source>
        <dbReference type="SAM" id="MobiDB-lite"/>
    </source>
</evidence>
<comment type="caution">
    <text evidence="2">The sequence shown here is derived from an EMBL/GenBank/DDBJ whole genome shotgun (WGS) entry which is preliminary data.</text>
</comment>
<dbReference type="Proteomes" id="UP001595765">
    <property type="component" value="Unassembled WGS sequence"/>
</dbReference>